<dbReference type="RefSeq" id="WP_249287611.1">
    <property type="nucleotide sequence ID" value="NZ_JACRWC010000116.1"/>
</dbReference>
<dbReference type="PRINTS" id="PR01900">
    <property type="entry name" value="YIDCPROTEIN"/>
</dbReference>
<dbReference type="InterPro" id="IPR001708">
    <property type="entry name" value="YidC/ALB3/OXA1/COX18"/>
</dbReference>
<keyword evidence="4 9" id="KW-0812">Transmembrane</keyword>
<dbReference type="NCBIfam" id="TIGR03592">
    <property type="entry name" value="yidC_oxa1_cterm"/>
    <property type="match status" value="1"/>
</dbReference>
<evidence type="ECO:0000313" key="13">
    <source>
        <dbReference type="Proteomes" id="UP000644115"/>
    </source>
</evidence>
<comment type="subcellular location">
    <subcellularLocation>
        <location evidence="1">Cell membrane</location>
        <topology evidence="1">Multi-pass membrane protein</topology>
    </subcellularLocation>
    <subcellularLocation>
        <location evidence="9">Membrane</location>
        <topology evidence="9">Multi-pass membrane protein</topology>
    </subcellularLocation>
</comment>
<proteinExistence type="inferred from homology"/>
<keyword evidence="7 10" id="KW-0472">Membrane</keyword>
<gene>
    <name evidence="12" type="ORF">H8876_09890</name>
</gene>
<comment type="similarity">
    <text evidence="9">Belongs to the OXA1/ALB3/YidC family.</text>
</comment>
<comment type="caution">
    <text evidence="12">The sequence shown here is derived from an EMBL/GenBank/DDBJ whole genome shotgun (WGS) entry which is preliminary data.</text>
</comment>
<dbReference type="GO" id="GO:0005886">
    <property type="term" value="C:plasma membrane"/>
    <property type="evidence" value="ECO:0007669"/>
    <property type="project" value="UniProtKB-SubCell"/>
</dbReference>
<name>A0A923SSH0_9FIRM</name>
<keyword evidence="5" id="KW-0653">Protein transport</keyword>
<evidence type="ECO:0000256" key="3">
    <source>
        <dbReference type="ARBA" id="ARBA00022475"/>
    </source>
</evidence>
<dbReference type="Pfam" id="PF02096">
    <property type="entry name" value="60KD_IMP"/>
    <property type="match status" value="1"/>
</dbReference>
<dbReference type="GO" id="GO:0032977">
    <property type="term" value="F:membrane insertase activity"/>
    <property type="evidence" value="ECO:0007669"/>
    <property type="project" value="InterPro"/>
</dbReference>
<dbReference type="EMBL" id="JACRWC010000116">
    <property type="protein sequence ID" value="MBC6000310.1"/>
    <property type="molecule type" value="Genomic_DNA"/>
</dbReference>
<dbReference type="AlphaFoldDB" id="A0A923SSH0"/>
<evidence type="ECO:0000256" key="8">
    <source>
        <dbReference type="ARBA" id="ARBA00023186"/>
    </source>
</evidence>
<feature type="transmembrane region" description="Helical" evidence="10">
    <location>
        <begin position="89"/>
        <end position="112"/>
    </location>
</feature>
<sequence length="241" mass="27596">MYTILGVIAKPLGMLLNLLYGFVQNYGLTIIIFTLIVKLCLYPLYIKQTKSTARMAEVQPKMQALQNKYANDKETLNIKMAELYKEEKFNPMGGCLPMLIQMPIIMGLFALLRNPMQYITDDSMIFAFHESFAWIADLSQPDRWILPIIAGVATFISFSMTQALSSGTDANNQMAGSMKMMKYIFPVMILWMARSFPSGLALYWAVSQIMQIGFNIHLNSVRKKMKREAEEKRLMEKAKKK</sequence>
<evidence type="ECO:0000256" key="9">
    <source>
        <dbReference type="RuleBase" id="RU003945"/>
    </source>
</evidence>
<keyword evidence="2" id="KW-0813">Transport</keyword>
<evidence type="ECO:0000256" key="6">
    <source>
        <dbReference type="ARBA" id="ARBA00022989"/>
    </source>
</evidence>
<accession>A0A923SSH0</accession>
<keyword evidence="6 10" id="KW-1133">Transmembrane helix</keyword>
<evidence type="ECO:0000256" key="2">
    <source>
        <dbReference type="ARBA" id="ARBA00022448"/>
    </source>
</evidence>
<dbReference type="InterPro" id="IPR047196">
    <property type="entry name" value="YidC_ALB_C"/>
</dbReference>
<evidence type="ECO:0000313" key="12">
    <source>
        <dbReference type="EMBL" id="MBC6000310.1"/>
    </source>
</evidence>
<keyword evidence="8" id="KW-0143">Chaperone</keyword>
<dbReference type="PANTHER" id="PTHR12428:SF65">
    <property type="entry name" value="CYTOCHROME C OXIDASE ASSEMBLY PROTEIN COX18, MITOCHONDRIAL"/>
    <property type="match status" value="1"/>
</dbReference>
<feature type="transmembrane region" description="Helical" evidence="10">
    <location>
        <begin position="144"/>
        <end position="164"/>
    </location>
</feature>
<evidence type="ECO:0000256" key="5">
    <source>
        <dbReference type="ARBA" id="ARBA00022927"/>
    </source>
</evidence>
<organism evidence="12 13">
    <name type="scientific">Lentihominibacter faecis</name>
    <dbReference type="NCBI Taxonomy" id="2764712"/>
    <lineage>
        <taxon>Bacteria</taxon>
        <taxon>Bacillati</taxon>
        <taxon>Bacillota</taxon>
        <taxon>Clostridia</taxon>
        <taxon>Peptostreptococcales</taxon>
        <taxon>Anaerovoracaceae</taxon>
        <taxon>Lentihominibacter</taxon>
    </lineage>
</organism>
<feature type="transmembrane region" description="Helical" evidence="10">
    <location>
        <begin position="26"/>
        <end position="45"/>
    </location>
</feature>
<evidence type="ECO:0000256" key="1">
    <source>
        <dbReference type="ARBA" id="ARBA00004651"/>
    </source>
</evidence>
<dbReference type="Proteomes" id="UP000644115">
    <property type="component" value="Unassembled WGS sequence"/>
</dbReference>
<evidence type="ECO:0000256" key="10">
    <source>
        <dbReference type="SAM" id="Phobius"/>
    </source>
</evidence>
<dbReference type="GO" id="GO:0051205">
    <property type="term" value="P:protein insertion into membrane"/>
    <property type="evidence" value="ECO:0007669"/>
    <property type="project" value="TreeGrafter"/>
</dbReference>
<keyword evidence="3" id="KW-1003">Cell membrane</keyword>
<dbReference type="PANTHER" id="PTHR12428">
    <property type="entry name" value="OXA1"/>
    <property type="match status" value="1"/>
</dbReference>
<protein>
    <submittedName>
        <fullName evidence="12">Membrane protein insertase YidC</fullName>
    </submittedName>
</protein>
<dbReference type="CDD" id="cd20070">
    <property type="entry name" value="5TM_YidC_Alb3"/>
    <property type="match status" value="1"/>
</dbReference>
<evidence type="ECO:0000259" key="11">
    <source>
        <dbReference type="Pfam" id="PF02096"/>
    </source>
</evidence>
<feature type="transmembrane region" description="Helical" evidence="10">
    <location>
        <begin position="184"/>
        <end position="206"/>
    </location>
</feature>
<reference evidence="12" key="1">
    <citation type="submission" date="2020-08" db="EMBL/GenBank/DDBJ databases">
        <authorList>
            <person name="Liu C."/>
            <person name="Sun Q."/>
        </authorList>
    </citation>
    <scope>NUCLEOTIDE SEQUENCE</scope>
    <source>
        <strain evidence="12">BX16</strain>
    </source>
</reference>
<feature type="domain" description="Membrane insertase YidC/Oxa/ALB C-terminal" evidence="11">
    <location>
        <begin position="26"/>
        <end position="217"/>
    </location>
</feature>
<dbReference type="GO" id="GO:0015031">
    <property type="term" value="P:protein transport"/>
    <property type="evidence" value="ECO:0007669"/>
    <property type="project" value="UniProtKB-KW"/>
</dbReference>
<evidence type="ECO:0000256" key="7">
    <source>
        <dbReference type="ARBA" id="ARBA00023136"/>
    </source>
</evidence>
<keyword evidence="13" id="KW-1185">Reference proteome</keyword>
<evidence type="ECO:0000256" key="4">
    <source>
        <dbReference type="ARBA" id="ARBA00022692"/>
    </source>
</evidence>
<dbReference type="InterPro" id="IPR028055">
    <property type="entry name" value="YidC/Oxa/ALB_C"/>
</dbReference>